<dbReference type="InParanoid" id="A0A1B1YPQ5"/>
<proteinExistence type="predicted"/>
<protein>
    <recommendedName>
        <fullName evidence="1">DUF6129 domain-containing protein</fullName>
    </recommendedName>
</protein>
<name>A0A1B1YPQ5_9GAMM</name>
<dbReference type="InterPro" id="IPR046132">
    <property type="entry name" value="DUF6129"/>
</dbReference>
<dbReference type="OrthoDB" id="7960540at2"/>
<dbReference type="Pfam" id="PF19624">
    <property type="entry name" value="DUF6129"/>
    <property type="match status" value="1"/>
</dbReference>
<accession>A0A1B1YPQ5</accession>
<sequence>MESVDLEALDALLAAAGGQDGAALRARFPRLTVTRCDAADLAESPYRSYPGFDLHLVDGAGHCWQITADPAQATGIVLARRAP</sequence>
<keyword evidence="3" id="KW-1185">Reference proteome</keyword>
<evidence type="ECO:0000313" key="2">
    <source>
        <dbReference type="EMBL" id="ANX02770.1"/>
    </source>
</evidence>
<evidence type="ECO:0000313" key="3">
    <source>
        <dbReference type="Proteomes" id="UP000092952"/>
    </source>
</evidence>
<organism evidence="2 3">
    <name type="scientific">Immundisolibacter cernigliae</name>
    <dbReference type="NCBI Taxonomy" id="1810504"/>
    <lineage>
        <taxon>Bacteria</taxon>
        <taxon>Pseudomonadati</taxon>
        <taxon>Pseudomonadota</taxon>
        <taxon>Gammaproteobacteria</taxon>
        <taxon>Immundisolibacterales</taxon>
        <taxon>Immundisolibacteraceae</taxon>
        <taxon>Immundisolibacter</taxon>
    </lineage>
</organism>
<dbReference type="Proteomes" id="UP000092952">
    <property type="component" value="Chromosome"/>
</dbReference>
<reference evidence="3" key="1">
    <citation type="submission" date="2016-03" db="EMBL/GenBank/DDBJ databases">
        <title>Complete genome sequence of Solimmundus cernigliae, representing a novel lineage of polycyclic aromatic hydrocarbon degraders within the Gammaproteobacteria.</title>
        <authorList>
            <person name="Singleton D.R."/>
            <person name="Dickey A.N."/>
            <person name="Scholl E.H."/>
            <person name="Wright F.A."/>
            <person name="Aitken M.D."/>
        </authorList>
    </citation>
    <scope>NUCLEOTIDE SEQUENCE [LARGE SCALE GENOMIC DNA]</scope>
    <source>
        <strain evidence="3">TR3.2</strain>
    </source>
</reference>
<evidence type="ECO:0000259" key="1">
    <source>
        <dbReference type="Pfam" id="PF19624"/>
    </source>
</evidence>
<gene>
    <name evidence="2" type="ORF">PG2T_00190</name>
</gene>
<dbReference type="EMBL" id="CP014671">
    <property type="protein sequence ID" value="ANX02770.1"/>
    <property type="molecule type" value="Genomic_DNA"/>
</dbReference>
<feature type="domain" description="DUF6129" evidence="1">
    <location>
        <begin position="22"/>
        <end position="69"/>
    </location>
</feature>
<dbReference type="RefSeq" id="WP_068802285.1">
    <property type="nucleotide sequence ID" value="NZ_CP014671.1"/>
</dbReference>
<dbReference type="AlphaFoldDB" id="A0A1B1YPQ5"/>
<dbReference type="KEGG" id="gbi:PG2T_00190"/>
<dbReference type="STRING" id="1810504.PG2T_00190"/>